<reference evidence="2" key="1">
    <citation type="submission" date="2019-04" db="EMBL/GenBank/DDBJ databases">
        <title>Friends and foes A comparative genomics studyof 23 Aspergillus species from section Flavi.</title>
        <authorList>
            <consortium name="DOE Joint Genome Institute"/>
            <person name="Kjaerbolling I."/>
            <person name="Vesth T."/>
            <person name="Frisvad J.C."/>
            <person name="Nybo J.L."/>
            <person name="Theobald S."/>
            <person name="Kildgaard S."/>
            <person name="Isbrandt T."/>
            <person name="Kuo A."/>
            <person name="Sato A."/>
            <person name="Lyhne E.K."/>
            <person name="Kogle M.E."/>
            <person name="Wiebenga A."/>
            <person name="Kun R.S."/>
            <person name="Lubbers R.J."/>
            <person name="Makela M.R."/>
            <person name="Barry K."/>
            <person name="Chovatia M."/>
            <person name="Clum A."/>
            <person name="Daum C."/>
            <person name="Haridas S."/>
            <person name="He G."/>
            <person name="LaButti K."/>
            <person name="Lipzen A."/>
            <person name="Mondo S."/>
            <person name="Riley R."/>
            <person name="Salamov A."/>
            <person name="Simmons B.A."/>
            <person name="Magnuson J.K."/>
            <person name="Henrissat B."/>
            <person name="Mortensen U.H."/>
            <person name="Larsen T.O."/>
            <person name="Devries R.P."/>
            <person name="Grigoriev I.V."/>
            <person name="Machida M."/>
            <person name="Baker S.E."/>
            <person name="Andersen M.R."/>
        </authorList>
    </citation>
    <scope>NUCLEOTIDE SEQUENCE [LARGE SCALE GENOMIC DNA]</scope>
    <source>
        <strain evidence="2">IBT 14317</strain>
    </source>
</reference>
<feature type="region of interest" description="Disordered" evidence="1">
    <location>
        <begin position="1"/>
        <end position="20"/>
    </location>
</feature>
<dbReference type="OrthoDB" id="5207784at2759"/>
<organism evidence="2">
    <name type="scientific">Petromyces alliaceus</name>
    <name type="common">Aspergillus alliaceus</name>
    <dbReference type="NCBI Taxonomy" id="209559"/>
    <lineage>
        <taxon>Eukaryota</taxon>
        <taxon>Fungi</taxon>
        <taxon>Dikarya</taxon>
        <taxon>Ascomycota</taxon>
        <taxon>Pezizomycotina</taxon>
        <taxon>Eurotiomycetes</taxon>
        <taxon>Eurotiomycetidae</taxon>
        <taxon>Eurotiales</taxon>
        <taxon>Aspergillaceae</taxon>
        <taxon>Aspergillus</taxon>
        <taxon>Aspergillus subgen. Circumdati</taxon>
    </lineage>
</organism>
<evidence type="ECO:0000313" key="2">
    <source>
        <dbReference type="EMBL" id="KAE8384583.1"/>
    </source>
</evidence>
<proteinExistence type="predicted"/>
<dbReference type="EMBL" id="ML735363">
    <property type="protein sequence ID" value="KAE8384583.1"/>
    <property type="molecule type" value="Genomic_DNA"/>
</dbReference>
<dbReference type="Proteomes" id="UP000326877">
    <property type="component" value="Unassembled WGS sequence"/>
</dbReference>
<gene>
    <name evidence="2" type="ORF">BDV23DRAFT_34833</name>
</gene>
<name>A0A5N7BSG2_PETAA</name>
<dbReference type="AlphaFoldDB" id="A0A5N7BSG2"/>
<accession>A0A5N7BSG2</accession>
<evidence type="ECO:0000256" key="1">
    <source>
        <dbReference type="SAM" id="MobiDB-lite"/>
    </source>
</evidence>
<protein>
    <recommendedName>
        <fullName evidence="3">Tubby C-terminal-like domain-containing protein</fullName>
    </recommendedName>
</protein>
<sequence>MEPNQRTDGPPPPYEEIGNKRQDDILNPAVLTLANQSIHAETTPSTPLYRISEDITSTHQKFTSLKFERIETALSLQPDSKSSPEAQHLFFLAHPAHAQYRTDIPAYYITSVSSKTLGNIRFEMTKSRLQKIEFRALLSAKKTACDKPLFDEGIEEPLFSAKPKWSGSRYRWLVAGGNEVAFEDGKGERQKLVVTVPLQRDKRDALVALWILRLWHDTAESRLARREALEALTPHTAYAGMDLKFAKRAGALGALGGGGA</sequence>
<evidence type="ECO:0008006" key="3">
    <source>
        <dbReference type="Google" id="ProtNLM"/>
    </source>
</evidence>